<gene>
    <name evidence="1" type="ORF">CSSPTR1EN2_LOCUS4873</name>
</gene>
<proteinExistence type="predicted"/>
<evidence type="ECO:0000313" key="2">
    <source>
        <dbReference type="Proteomes" id="UP001497512"/>
    </source>
</evidence>
<organism evidence="1 2">
    <name type="scientific">Sphagnum troendelagicum</name>
    <dbReference type="NCBI Taxonomy" id="128251"/>
    <lineage>
        <taxon>Eukaryota</taxon>
        <taxon>Viridiplantae</taxon>
        <taxon>Streptophyta</taxon>
        <taxon>Embryophyta</taxon>
        <taxon>Bryophyta</taxon>
        <taxon>Sphagnophytina</taxon>
        <taxon>Sphagnopsida</taxon>
        <taxon>Sphagnales</taxon>
        <taxon>Sphagnaceae</taxon>
        <taxon>Sphagnum</taxon>
    </lineage>
</organism>
<sequence length="83" mass="9495">MVGYGYGMGMGWACMARRGIHVANPSRPELSAQARILHVFGRVSVKVDIVSVGDLCLRVRVREKRNTDRDFRRRFGNDFTLLR</sequence>
<accession>A0ABP0TLK3</accession>
<name>A0ABP0TLK3_9BRYO</name>
<keyword evidence="2" id="KW-1185">Reference proteome</keyword>
<protein>
    <submittedName>
        <fullName evidence="1">Uncharacterized protein</fullName>
    </submittedName>
</protein>
<dbReference type="EMBL" id="OZ019904">
    <property type="protein sequence ID" value="CAK9199311.1"/>
    <property type="molecule type" value="Genomic_DNA"/>
</dbReference>
<dbReference type="Proteomes" id="UP001497512">
    <property type="component" value="Chromosome 12"/>
</dbReference>
<reference evidence="1" key="1">
    <citation type="submission" date="2024-02" db="EMBL/GenBank/DDBJ databases">
        <authorList>
            <consortium name="ELIXIR-Norway"/>
            <consortium name="Elixir Norway"/>
        </authorList>
    </citation>
    <scope>NUCLEOTIDE SEQUENCE</scope>
</reference>
<evidence type="ECO:0000313" key="1">
    <source>
        <dbReference type="EMBL" id="CAK9199311.1"/>
    </source>
</evidence>